<organism evidence="2 3">
    <name type="scientific">Sphingomonas cynarae</name>
    <dbReference type="NCBI Taxonomy" id="930197"/>
    <lineage>
        <taxon>Bacteria</taxon>
        <taxon>Pseudomonadati</taxon>
        <taxon>Pseudomonadota</taxon>
        <taxon>Alphaproteobacteria</taxon>
        <taxon>Sphingomonadales</taxon>
        <taxon>Sphingomonadaceae</taxon>
        <taxon>Sphingomonas</taxon>
    </lineage>
</organism>
<name>A0ABP7CXE6_9SPHN</name>
<evidence type="ECO:0000259" key="1">
    <source>
        <dbReference type="Pfam" id="PF04273"/>
    </source>
</evidence>
<dbReference type="CDD" id="cd14503">
    <property type="entry name" value="PTP-bact"/>
    <property type="match status" value="1"/>
</dbReference>
<dbReference type="NCBIfam" id="TIGR01244">
    <property type="entry name" value="TIGR01244 family sulfur transferase"/>
    <property type="match status" value="1"/>
</dbReference>
<dbReference type="Gene3D" id="3.90.190.10">
    <property type="entry name" value="Protein tyrosine phosphatase superfamily"/>
    <property type="match status" value="1"/>
</dbReference>
<dbReference type="Proteomes" id="UP001500523">
    <property type="component" value="Unassembled WGS sequence"/>
</dbReference>
<gene>
    <name evidence="2" type="ORF">GCM10022268_03270</name>
</gene>
<dbReference type="Pfam" id="PF04273">
    <property type="entry name" value="BLH_phosphatase"/>
    <property type="match status" value="1"/>
</dbReference>
<protein>
    <submittedName>
        <fullName evidence="2">TIGR01244 family sulfur transferase</fullName>
    </submittedName>
</protein>
<comment type="caution">
    <text evidence="2">The sequence shown here is derived from an EMBL/GenBank/DDBJ whole genome shotgun (WGS) entry which is preliminary data.</text>
</comment>
<reference evidence="3" key="1">
    <citation type="journal article" date="2019" name="Int. J. Syst. Evol. Microbiol.">
        <title>The Global Catalogue of Microorganisms (GCM) 10K type strain sequencing project: providing services to taxonomists for standard genome sequencing and annotation.</title>
        <authorList>
            <consortium name="The Broad Institute Genomics Platform"/>
            <consortium name="The Broad Institute Genome Sequencing Center for Infectious Disease"/>
            <person name="Wu L."/>
            <person name="Ma J."/>
        </authorList>
    </citation>
    <scope>NUCLEOTIDE SEQUENCE [LARGE SCALE GENOMIC DNA]</scope>
    <source>
        <strain evidence="3">JCM 17498</strain>
    </source>
</reference>
<proteinExistence type="predicted"/>
<keyword evidence="2" id="KW-0808">Transferase</keyword>
<dbReference type="InterPro" id="IPR029021">
    <property type="entry name" value="Prot-tyrosine_phosphatase-like"/>
</dbReference>
<dbReference type="RefSeq" id="WP_192125619.1">
    <property type="nucleotide sequence ID" value="NZ_BAABBF010000001.1"/>
</dbReference>
<feature type="domain" description="Beta-lactamase hydrolase-like protein phosphatase-like" evidence="1">
    <location>
        <begin position="3"/>
        <end position="108"/>
    </location>
</feature>
<accession>A0ABP7CXE6</accession>
<evidence type="ECO:0000313" key="2">
    <source>
        <dbReference type="EMBL" id="GAA3696026.1"/>
    </source>
</evidence>
<sequence length="146" mass="14623">MIRPLNDRVAVAPQIAPADVPAIAAAGFVAIVNNRPDGEEPGQPTGDEIRASAEAAGLAYHAIPVTQAGFSHPQLEAMAAALAAADGPVLAYCRSGTRSCNLWALAAARVGRDPTLLVAQAAGAGYDLSGIRPMLDTLAAGKAGGA</sequence>
<dbReference type="EMBL" id="BAABBF010000001">
    <property type="protein sequence ID" value="GAA3696026.1"/>
    <property type="molecule type" value="Genomic_DNA"/>
</dbReference>
<keyword evidence="3" id="KW-1185">Reference proteome</keyword>
<dbReference type="InterPro" id="IPR005939">
    <property type="entry name" value="BLH_phosphatase-like"/>
</dbReference>
<dbReference type="GO" id="GO:0016740">
    <property type="term" value="F:transferase activity"/>
    <property type="evidence" value="ECO:0007669"/>
    <property type="project" value="UniProtKB-KW"/>
</dbReference>
<evidence type="ECO:0000313" key="3">
    <source>
        <dbReference type="Proteomes" id="UP001500523"/>
    </source>
</evidence>